<feature type="signal peptide" evidence="1">
    <location>
        <begin position="1"/>
        <end position="17"/>
    </location>
</feature>
<dbReference type="OrthoDB" id="163438at2759"/>
<feature type="chain" id="PRO_5004987013" evidence="1">
    <location>
        <begin position="18"/>
        <end position="172"/>
    </location>
</feature>
<comment type="caution">
    <text evidence="2">The sequence shown here is derived from an EMBL/GenBank/DDBJ whole genome shotgun (WGS) entry which is preliminary data.</text>
</comment>
<protein>
    <submittedName>
        <fullName evidence="2">Vegetative incompatibility protein HET-E-1, putative</fullName>
    </submittedName>
</protein>
<evidence type="ECO:0000313" key="3">
    <source>
        <dbReference type="Proteomes" id="UP000030108"/>
    </source>
</evidence>
<dbReference type="AlphaFoldDB" id="X8JVG8"/>
<evidence type="ECO:0000313" key="2">
    <source>
        <dbReference type="EMBL" id="EUC67714.1"/>
    </source>
</evidence>
<keyword evidence="1" id="KW-0732">Signal</keyword>
<dbReference type="Proteomes" id="UP000030108">
    <property type="component" value="Unassembled WGS sequence"/>
</dbReference>
<reference evidence="3" key="1">
    <citation type="journal article" date="2014" name="Genome Announc.">
        <title>Draft genome sequence of the plant-pathogenic soil fungus Rhizoctonia solani anastomosis group 3 strain Rhs1AP.</title>
        <authorList>
            <person name="Cubeta M.A."/>
            <person name="Thomas E."/>
            <person name="Dean R.A."/>
            <person name="Jabaji S."/>
            <person name="Neate S.M."/>
            <person name="Tavantzis S."/>
            <person name="Toda T."/>
            <person name="Vilgalys R."/>
            <person name="Bharathan N."/>
            <person name="Fedorova-Abrams N."/>
            <person name="Pakala S.B."/>
            <person name="Pakala S.M."/>
            <person name="Zafar N."/>
            <person name="Joardar V."/>
            <person name="Losada L."/>
            <person name="Nierman W.C."/>
        </authorList>
    </citation>
    <scope>NUCLEOTIDE SEQUENCE [LARGE SCALE GENOMIC DNA]</scope>
    <source>
        <strain evidence="3">AG-3</strain>
    </source>
</reference>
<dbReference type="EMBL" id="JATN01000117">
    <property type="protein sequence ID" value="EUC67714.1"/>
    <property type="molecule type" value="Genomic_DNA"/>
</dbReference>
<feature type="non-terminal residue" evidence="2">
    <location>
        <position position="172"/>
    </location>
</feature>
<name>X8JVG8_9AGAM</name>
<sequence length="172" mass="19919">MKNNMKLVLIFMLFCSSRVPRLRKVLSKQKSPVTDHFDEVYRKALEMAIDDEEDDIQDAYLRCIGAILAISERESLASPDMQYLLLVAGQIDQLTLEQTIKNLSPLLPMTNEQRIRFHHPSFKEFVTNATRSGRFHIRLDQYEAEPAASCLQVMQPKYRISNSVLIHTLDQH</sequence>
<evidence type="ECO:0000256" key="1">
    <source>
        <dbReference type="SAM" id="SignalP"/>
    </source>
</evidence>
<gene>
    <name evidence="2" type="ORF">RSOL_542910</name>
</gene>
<proteinExistence type="predicted"/>
<organism evidence="2 3">
    <name type="scientific">Rhizoctonia solani AG-3 Rhs1AP</name>
    <dbReference type="NCBI Taxonomy" id="1086054"/>
    <lineage>
        <taxon>Eukaryota</taxon>
        <taxon>Fungi</taxon>
        <taxon>Dikarya</taxon>
        <taxon>Basidiomycota</taxon>
        <taxon>Agaricomycotina</taxon>
        <taxon>Agaricomycetes</taxon>
        <taxon>Cantharellales</taxon>
        <taxon>Ceratobasidiaceae</taxon>
        <taxon>Rhizoctonia</taxon>
    </lineage>
</organism>
<accession>X8JVG8</accession>